<dbReference type="GO" id="GO:0006412">
    <property type="term" value="P:translation"/>
    <property type="evidence" value="ECO:0007669"/>
    <property type="project" value="UniProtKB-UniRule"/>
</dbReference>
<comment type="similarity">
    <text evidence="1 5">Belongs to the universal ribosomal protein uL10 family.</text>
</comment>
<name>A0A1F6NYI6_9BACT</name>
<keyword evidence="2 5" id="KW-0689">Ribosomal protein</keyword>
<evidence type="ECO:0000313" key="7">
    <source>
        <dbReference type="Proteomes" id="UP000178490"/>
    </source>
</evidence>
<comment type="subunit">
    <text evidence="5">Part of the ribosomal stalk of the 50S ribosomal subunit. The N-terminus interacts with L11 and the large rRNA to form the base of the stalk. The C-terminus forms an elongated spine to which L12 dimers bind in a sequential fashion forming a multimeric L10(L12)X complex.</text>
</comment>
<dbReference type="CDD" id="cd05797">
    <property type="entry name" value="Ribosomal_L10"/>
    <property type="match status" value="1"/>
</dbReference>
<proteinExistence type="inferred from homology"/>
<keyword evidence="5" id="KW-0699">rRNA-binding</keyword>
<dbReference type="InterPro" id="IPR043141">
    <property type="entry name" value="Ribosomal_uL10-like_sf"/>
</dbReference>
<dbReference type="Gene3D" id="3.30.70.1730">
    <property type="match status" value="1"/>
</dbReference>
<dbReference type="EMBL" id="MFRC01000053">
    <property type="protein sequence ID" value="OGH88976.1"/>
    <property type="molecule type" value="Genomic_DNA"/>
</dbReference>
<evidence type="ECO:0000256" key="5">
    <source>
        <dbReference type="HAMAP-Rule" id="MF_00362"/>
    </source>
</evidence>
<evidence type="ECO:0000256" key="4">
    <source>
        <dbReference type="ARBA" id="ARBA00035202"/>
    </source>
</evidence>
<evidence type="ECO:0000313" key="6">
    <source>
        <dbReference type="EMBL" id="OGH88976.1"/>
    </source>
</evidence>
<dbReference type="Pfam" id="PF00466">
    <property type="entry name" value="Ribosomal_L10"/>
    <property type="match status" value="1"/>
</dbReference>
<comment type="function">
    <text evidence="5">Forms part of the ribosomal stalk, playing a central role in the interaction of the ribosome with GTP-bound translation factors.</text>
</comment>
<evidence type="ECO:0000256" key="3">
    <source>
        <dbReference type="ARBA" id="ARBA00023274"/>
    </source>
</evidence>
<protein>
    <recommendedName>
        <fullName evidence="4 5">Large ribosomal subunit protein uL10</fullName>
    </recommendedName>
</protein>
<accession>A0A1F6NYI6</accession>
<dbReference type="InterPro" id="IPR022973">
    <property type="entry name" value="Ribosomal_uL10_bac"/>
</dbReference>
<dbReference type="GO" id="GO:0005840">
    <property type="term" value="C:ribosome"/>
    <property type="evidence" value="ECO:0007669"/>
    <property type="project" value="UniProtKB-KW"/>
</dbReference>
<dbReference type="HAMAP" id="MF_00362">
    <property type="entry name" value="Ribosomal_uL10"/>
    <property type="match status" value="1"/>
</dbReference>
<dbReference type="Gene3D" id="6.10.250.290">
    <property type="match status" value="1"/>
</dbReference>
<dbReference type="AlphaFoldDB" id="A0A1F6NYI6"/>
<reference evidence="6 7" key="1">
    <citation type="journal article" date="2016" name="Nat. Commun.">
        <title>Thousands of microbial genomes shed light on interconnected biogeochemical processes in an aquifer system.</title>
        <authorList>
            <person name="Anantharaman K."/>
            <person name="Brown C.T."/>
            <person name="Hug L.A."/>
            <person name="Sharon I."/>
            <person name="Castelle C.J."/>
            <person name="Probst A.J."/>
            <person name="Thomas B.C."/>
            <person name="Singh A."/>
            <person name="Wilkins M.J."/>
            <person name="Karaoz U."/>
            <person name="Brodie E.L."/>
            <person name="Williams K.H."/>
            <person name="Hubbard S.S."/>
            <person name="Banfield J.F."/>
        </authorList>
    </citation>
    <scope>NUCLEOTIDE SEQUENCE [LARGE SCALE GENOMIC DNA]</scope>
</reference>
<evidence type="ECO:0000256" key="2">
    <source>
        <dbReference type="ARBA" id="ARBA00022980"/>
    </source>
</evidence>
<dbReference type="InterPro" id="IPR001790">
    <property type="entry name" value="Ribosomal_uL10"/>
</dbReference>
<dbReference type="Proteomes" id="UP000178490">
    <property type="component" value="Unassembled WGS sequence"/>
</dbReference>
<dbReference type="SUPFAM" id="SSF160369">
    <property type="entry name" value="Ribosomal protein L10-like"/>
    <property type="match status" value="1"/>
</dbReference>
<dbReference type="InterPro" id="IPR047865">
    <property type="entry name" value="Ribosomal_uL10_bac_type"/>
</dbReference>
<dbReference type="GO" id="GO:0070180">
    <property type="term" value="F:large ribosomal subunit rRNA binding"/>
    <property type="evidence" value="ECO:0007669"/>
    <property type="project" value="UniProtKB-UniRule"/>
</dbReference>
<gene>
    <name evidence="5" type="primary">rplJ</name>
    <name evidence="6" type="ORF">A2537_01470</name>
</gene>
<dbReference type="PANTHER" id="PTHR11560">
    <property type="entry name" value="39S RIBOSOMAL PROTEIN L10, MITOCHONDRIAL"/>
    <property type="match status" value="1"/>
</dbReference>
<evidence type="ECO:0000256" key="1">
    <source>
        <dbReference type="ARBA" id="ARBA00008889"/>
    </source>
</evidence>
<dbReference type="GO" id="GO:1990904">
    <property type="term" value="C:ribonucleoprotein complex"/>
    <property type="evidence" value="ECO:0007669"/>
    <property type="project" value="UniProtKB-KW"/>
</dbReference>
<keyword evidence="5" id="KW-0694">RNA-binding</keyword>
<sequence length="172" mass="18139">MPKTKKQKALTIESLTGGLKESKGAVFANFTGLKVADFEALRKDARAEKVQVQVAKKTLVKRVFEDLGVIADPKAFAGGIVTLSGPDEISAAKIVSIFAKTHESVTIYGGVLEGKFIDATAVKHLASLPNKQQLLGQLVGTLNAPISGFVKVLGGNLSNLVNVLNNIKTAKV</sequence>
<dbReference type="NCBIfam" id="NF000955">
    <property type="entry name" value="PRK00099.1-1"/>
    <property type="match status" value="1"/>
</dbReference>
<keyword evidence="3 5" id="KW-0687">Ribonucleoprotein</keyword>
<organism evidence="6 7">
    <name type="scientific">Candidatus Magasanikbacteria bacterium RIFOXYD2_FULL_36_9</name>
    <dbReference type="NCBI Taxonomy" id="1798707"/>
    <lineage>
        <taxon>Bacteria</taxon>
        <taxon>Candidatus Magasanikiibacteriota</taxon>
    </lineage>
</organism>
<comment type="caution">
    <text evidence="6">The sequence shown here is derived from an EMBL/GenBank/DDBJ whole genome shotgun (WGS) entry which is preliminary data.</text>
</comment>